<dbReference type="FunFam" id="3.30.420.100:FF:000001">
    <property type="entry name" value="50S ribosomal protein L18"/>
    <property type="match status" value="1"/>
</dbReference>
<evidence type="ECO:0000256" key="7">
    <source>
        <dbReference type="HAMAP-Rule" id="MF_01337"/>
    </source>
</evidence>
<dbReference type="InterPro" id="IPR004389">
    <property type="entry name" value="Ribosomal_uL18_bac-type"/>
</dbReference>
<comment type="subunit">
    <text evidence="7">Part of the 50S ribosomal subunit; part of the 5S rRNA/L5/L18/L25 subcomplex. Contacts the 5S and 23S rRNAs.</text>
</comment>
<dbReference type="Pfam" id="PF00861">
    <property type="entry name" value="Ribosomal_L18p"/>
    <property type="match status" value="1"/>
</dbReference>
<dbReference type="Gene3D" id="3.30.420.100">
    <property type="match status" value="1"/>
</dbReference>
<organism evidence="8 9">
    <name type="scientific">candidate division KSB3 bacterium</name>
    <dbReference type="NCBI Taxonomy" id="2044937"/>
    <lineage>
        <taxon>Bacteria</taxon>
        <taxon>candidate division KSB3</taxon>
    </lineage>
</organism>
<dbReference type="GO" id="GO:0008097">
    <property type="term" value="F:5S rRNA binding"/>
    <property type="evidence" value="ECO:0007669"/>
    <property type="project" value="TreeGrafter"/>
</dbReference>
<evidence type="ECO:0000256" key="1">
    <source>
        <dbReference type="ARBA" id="ARBA00007116"/>
    </source>
</evidence>
<dbReference type="NCBIfam" id="TIGR00060">
    <property type="entry name" value="L18_bact"/>
    <property type="match status" value="1"/>
</dbReference>
<sequence length="122" mass="13554">MEKKKQGKNARLKRHLRIRSKISGSAERPRLCVFRSLKNMYAQLIDDEKGHTLIGVSTLSPEVKATVSYGGNIAAAKEVGKVLAKKALEQNITEVVFDRGGYKYHGRVAALAEEVRQNGVKF</sequence>
<protein>
    <recommendedName>
        <fullName evidence="6 7">Large ribosomal subunit protein uL18</fullName>
    </recommendedName>
</protein>
<comment type="similarity">
    <text evidence="1 7">Belongs to the universal ribosomal protein uL18 family.</text>
</comment>
<keyword evidence="4 7" id="KW-0689">Ribosomal protein</keyword>
<dbReference type="GO" id="GO:0003735">
    <property type="term" value="F:structural constituent of ribosome"/>
    <property type="evidence" value="ECO:0007669"/>
    <property type="project" value="InterPro"/>
</dbReference>
<dbReference type="EMBL" id="PDSK01000031">
    <property type="protein sequence ID" value="PIE35846.1"/>
    <property type="molecule type" value="Genomic_DNA"/>
</dbReference>
<keyword evidence="3 7" id="KW-0694">RNA-binding</keyword>
<dbReference type="AlphaFoldDB" id="A0A2G6KJI8"/>
<dbReference type="CDD" id="cd00432">
    <property type="entry name" value="Ribosomal_L18_L5e"/>
    <property type="match status" value="1"/>
</dbReference>
<comment type="caution">
    <text evidence="8">The sequence shown here is derived from an EMBL/GenBank/DDBJ whole genome shotgun (WGS) entry which is preliminary data.</text>
</comment>
<dbReference type="InterPro" id="IPR005484">
    <property type="entry name" value="Ribosomal_uL18_bac/plant/anim"/>
</dbReference>
<reference evidence="8 9" key="1">
    <citation type="submission" date="2017-10" db="EMBL/GenBank/DDBJ databases">
        <title>Novel microbial diversity and functional potential in the marine mammal oral microbiome.</title>
        <authorList>
            <person name="Dudek N.K."/>
            <person name="Sun C.L."/>
            <person name="Burstein D."/>
            <person name="Kantor R.S."/>
            <person name="Aliaga Goltsman D.S."/>
            <person name="Bik E.M."/>
            <person name="Thomas B.C."/>
            <person name="Banfield J.F."/>
            <person name="Relman D.A."/>
        </authorList>
    </citation>
    <scope>NUCLEOTIDE SEQUENCE [LARGE SCALE GENOMIC DNA]</scope>
    <source>
        <strain evidence="8">DOLJORAL78_47_16</strain>
    </source>
</reference>
<evidence type="ECO:0000256" key="2">
    <source>
        <dbReference type="ARBA" id="ARBA00022730"/>
    </source>
</evidence>
<evidence type="ECO:0000313" key="9">
    <source>
        <dbReference type="Proteomes" id="UP000230821"/>
    </source>
</evidence>
<evidence type="ECO:0000256" key="6">
    <source>
        <dbReference type="ARBA" id="ARBA00035197"/>
    </source>
</evidence>
<keyword evidence="2 7" id="KW-0699">rRNA-binding</keyword>
<dbReference type="GO" id="GO:0022625">
    <property type="term" value="C:cytosolic large ribosomal subunit"/>
    <property type="evidence" value="ECO:0007669"/>
    <property type="project" value="TreeGrafter"/>
</dbReference>
<comment type="function">
    <text evidence="7">This is one of the proteins that bind and probably mediate the attachment of the 5S RNA into the large ribosomal subunit, where it forms part of the central protuberance.</text>
</comment>
<proteinExistence type="inferred from homology"/>
<dbReference type="PANTHER" id="PTHR12899">
    <property type="entry name" value="39S RIBOSOMAL PROTEIN L18, MITOCHONDRIAL"/>
    <property type="match status" value="1"/>
</dbReference>
<dbReference type="PANTHER" id="PTHR12899:SF3">
    <property type="entry name" value="LARGE RIBOSOMAL SUBUNIT PROTEIN UL18M"/>
    <property type="match status" value="1"/>
</dbReference>
<gene>
    <name evidence="7" type="primary">rplR</name>
    <name evidence="8" type="ORF">CSA56_02510</name>
</gene>
<dbReference type="HAMAP" id="MF_01337_B">
    <property type="entry name" value="Ribosomal_uL18_B"/>
    <property type="match status" value="1"/>
</dbReference>
<dbReference type="InterPro" id="IPR057268">
    <property type="entry name" value="Ribosomal_L18"/>
</dbReference>
<dbReference type="Proteomes" id="UP000230821">
    <property type="component" value="Unassembled WGS sequence"/>
</dbReference>
<name>A0A2G6KJI8_9BACT</name>
<dbReference type="SUPFAM" id="SSF53137">
    <property type="entry name" value="Translational machinery components"/>
    <property type="match status" value="1"/>
</dbReference>
<evidence type="ECO:0000313" key="8">
    <source>
        <dbReference type="EMBL" id="PIE35846.1"/>
    </source>
</evidence>
<evidence type="ECO:0000256" key="3">
    <source>
        <dbReference type="ARBA" id="ARBA00022884"/>
    </source>
</evidence>
<evidence type="ECO:0000256" key="4">
    <source>
        <dbReference type="ARBA" id="ARBA00022980"/>
    </source>
</evidence>
<keyword evidence="5 7" id="KW-0687">Ribonucleoprotein</keyword>
<evidence type="ECO:0000256" key="5">
    <source>
        <dbReference type="ARBA" id="ARBA00023274"/>
    </source>
</evidence>
<dbReference type="GO" id="GO:0006412">
    <property type="term" value="P:translation"/>
    <property type="evidence" value="ECO:0007669"/>
    <property type="project" value="UniProtKB-UniRule"/>
</dbReference>
<accession>A0A2G6KJI8</accession>